<proteinExistence type="predicted"/>
<keyword evidence="1" id="KW-0732">Signal</keyword>
<protein>
    <submittedName>
        <fullName evidence="3">Tungsten ABC transporter substrate-binding protein</fullName>
    </submittedName>
</protein>
<evidence type="ECO:0000259" key="2">
    <source>
        <dbReference type="Pfam" id="PF12849"/>
    </source>
</evidence>
<dbReference type="Proteomes" id="UP000320781">
    <property type="component" value="Unassembled WGS sequence"/>
</dbReference>
<reference evidence="3 4" key="1">
    <citation type="submission" date="2019-03" db="EMBL/GenBank/DDBJ databases">
        <title>Metabolic potential of uncultured bacteria and archaea associated with petroleum seepage in deep-sea sediments.</title>
        <authorList>
            <person name="Dong X."/>
            <person name="Hubert C."/>
        </authorList>
    </citation>
    <scope>NUCLEOTIDE SEQUENCE [LARGE SCALE GENOMIC DNA]</scope>
    <source>
        <strain evidence="3">E44_bin92</strain>
    </source>
</reference>
<dbReference type="Gene3D" id="3.40.190.10">
    <property type="entry name" value="Periplasmic binding protein-like II"/>
    <property type="match status" value="2"/>
</dbReference>
<dbReference type="Pfam" id="PF12849">
    <property type="entry name" value="PBP_like_2"/>
    <property type="match status" value="1"/>
</dbReference>
<evidence type="ECO:0000313" key="4">
    <source>
        <dbReference type="Proteomes" id="UP000320781"/>
    </source>
</evidence>
<feature type="chain" id="PRO_5022055270" evidence="1">
    <location>
        <begin position="21"/>
        <end position="268"/>
    </location>
</feature>
<name>A0A523QKI6_UNCAE</name>
<dbReference type="InterPro" id="IPR052738">
    <property type="entry name" value="ABC-Tungstate_binding"/>
</dbReference>
<feature type="signal peptide" evidence="1">
    <location>
        <begin position="1"/>
        <end position="20"/>
    </location>
</feature>
<dbReference type="InterPro" id="IPR024370">
    <property type="entry name" value="PBP_domain"/>
</dbReference>
<evidence type="ECO:0000313" key="3">
    <source>
        <dbReference type="EMBL" id="TES86186.1"/>
    </source>
</evidence>
<gene>
    <name evidence="3" type="ORF">E3J95_02570</name>
</gene>
<dbReference type="PANTHER" id="PTHR37945">
    <property type="entry name" value="EXTRACELLULAR TUNGSTATE BINDING PROTEIN"/>
    <property type="match status" value="1"/>
</dbReference>
<comment type="caution">
    <text evidence="3">The sequence shown here is derived from an EMBL/GenBank/DDBJ whole genome shotgun (WGS) entry which is preliminary data.</text>
</comment>
<evidence type="ECO:0000256" key="1">
    <source>
        <dbReference type="SAM" id="SignalP"/>
    </source>
</evidence>
<sequence length="268" mass="29168">MTILPLALVLIFSSATSSLALERLKVSSTTSTDNSGLFQALNPPFEKRFNCRVDIVAVGTGKALKIASNGDVDVVFVHDREAEEKFLSDGYGVNRRDVMCNDFLIIGPTADPAEIRGMKDAKEALRNIAHTGAFFVSRGDDSGTHKKELALWEKTKIVPQGTWYSEAGQGMGAAIQIANQKLAYTLADRGTYLAYSDRLDLEVLSEGDPDLFNPYGIIAVNPARFPYVNYVLAMAYIGWVTSVEGQGIIREFGKNGLGEPLFIPLAVP</sequence>
<dbReference type="EMBL" id="SOKU01000122">
    <property type="protein sequence ID" value="TES86186.1"/>
    <property type="molecule type" value="Genomic_DNA"/>
</dbReference>
<organism evidence="3 4">
    <name type="scientific">Aerophobetes bacterium</name>
    <dbReference type="NCBI Taxonomy" id="2030807"/>
    <lineage>
        <taxon>Bacteria</taxon>
        <taxon>Candidatus Aerophobota</taxon>
    </lineage>
</organism>
<dbReference type="SUPFAM" id="SSF53850">
    <property type="entry name" value="Periplasmic binding protein-like II"/>
    <property type="match status" value="1"/>
</dbReference>
<accession>A0A523QKI6</accession>
<dbReference type="AlphaFoldDB" id="A0A523QKI6"/>
<dbReference type="PANTHER" id="PTHR37945:SF1">
    <property type="entry name" value="EXTRACELLULAR TUNGSTATE BINDING PROTEIN"/>
    <property type="match status" value="1"/>
</dbReference>
<feature type="domain" description="PBP" evidence="2">
    <location>
        <begin position="26"/>
        <end position="243"/>
    </location>
</feature>